<organism evidence="1 2">
    <name type="scientific">Aliivibrio wodanis</name>
    <dbReference type="NCBI Taxonomy" id="80852"/>
    <lineage>
        <taxon>Bacteria</taxon>
        <taxon>Pseudomonadati</taxon>
        <taxon>Pseudomonadota</taxon>
        <taxon>Gammaproteobacteria</taxon>
        <taxon>Vibrionales</taxon>
        <taxon>Vibrionaceae</taxon>
        <taxon>Aliivibrio</taxon>
    </lineage>
</organism>
<protein>
    <submittedName>
        <fullName evidence="1">Uncharacterized protein</fullName>
    </submittedName>
</protein>
<dbReference type="STRING" id="80852.AWOD_I_1328"/>
<evidence type="ECO:0000313" key="1">
    <source>
        <dbReference type="EMBL" id="CED71407.1"/>
    </source>
</evidence>
<dbReference type="AlphaFoldDB" id="A0A090ILY8"/>
<dbReference type="EMBL" id="LN554846">
    <property type="protein sequence ID" value="CED71407.1"/>
    <property type="molecule type" value="Genomic_DNA"/>
</dbReference>
<proteinExistence type="predicted"/>
<dbReference type="KEGG" id="awd:AWOD_I_1328"/>
<name>A0A090ILY8_9GAMM</name>
<dbReference type="PATRIC" id="fig|80852.17.peg.1366"/>
<dbReference type="HOGENOM" id="CLU_154451_1_0_6"/>
<sequence>MFDCYRESIYIQVKKDCFHLRNCKTNREHLEMSDLPFSTERLAVGDFYAADKALRNGLSEILSKTMFKLPPIIIVHQRYLCEGGLSNVEERVLFELSHSTKVHKVVVWQGRELSKEDIVNKVYETS</sequence>
<accession>A0A090ILY8</accession>
<reference evidence="2" key="1">
    <citation type="submission" date="2014-09" db="EMBL/GenBank/DDBJ databases">
        <authorList>
            <person name="Hjerde E."/>
        </authorList>
    </citation>
    <scope>NUCLEOTIDE SEQUENCE [LARGE SCALE GENOMIC DNA]</scope>
    <source>
        <strain evidence="2">06/09/139</strain>
    </source>
</reference>
<evidence type="ECO:0000313" key="2">
    <source>
        <dbReference type="Proteomes" id="UP000032427"/>
    </source>
</evidence>
<gene>
    <name evidence="1" type="ORF">AWOD_I_1328</name>
</gene>
<dbReference type="Proteomes" id="UP000032427">
    <property type="component" value="Chromosome 1"/>
</dbReference>
<keyword evidence="2" id="KW-1185">Reference proteome</keyword>
<dbReference type="OrthoDB" id="8612466at2"/>